<sequence>MGDVTFRKLITTHRPKNRKPEIDSPNVQILSLPDDPEQTITVVQSALGNSADLQVHRFSGFADQTACAVLYLKSFVDLEQLNKSVLLPVQQLETSPSDMQNLAKVLPYAGTQEIVSLQNIPQILVNGEVVLLVAGVKTALAIPLKKYEQRVVTEPPNEKVVRGPRDGFIESIWTNIGVLRQRIKNPDLRIDEITLGTRTSDELGIVYIEGIANRQIVEEVKRRLNRINADSLSLGSLSELIADSSWSPFPTYQSTERPDNLTSALLDGRIGIILDGNPSVIIVPTVFWDFLKSPDDYIENPYFASFIRLIRMISHLITLLLPGAYIALMTIHLEMVPQSLAILVAGARIRSPFPTVIELLFMEFTMEVLREAGLRMPGIFGQTMSIVGALVIGEAGVTAGLIEPVIVVLVAFTTLASFVVPNYNAAITIRLLRFPLILLSASLGFFGLFLGAMFYLMHLVSLRSFGVPYFAPIAPLFLKDMGDMFVRLPKWLLTSRPTYYRPEDKTNQGRNQQPGPEKEP</sequence>
<dbReference type="InterPro" id="IPR004995">
    <property type="entry name" value="Spore_Ger"/>
</dbReference>
<dbReference type="InterPro" id="IPR050768">
    <property type="entry name" value="UPF0353/GerABKA_families"/>
</dbReference>
<evidence type="ECO:0000256" key="3">
    <source>
        <dbReference type="SAM" id="Phobius"/>
    </source>
</evidence>
<evidence type="ECO:0000313" key="5">
    <source>
        <dbReference type="Proteomes" id="UP000238916"/>
    </source>
</evidence>
<reference evidence="5" key="1">
    <citation type="submission" date="2018-02" db="EMBL/GenBank/DDBJ databases">
        <authorList>
            <person name="Hausmann B."/>
        </authorList>
    </citation>
    <scope>NUCLEOTIDE SEQUENCE [LARGE SCALE GENOMIC DNA]</scope>
    <source>
        <strain evidence="5">Peat soil MAG SbF1</strain>
    </source>
</reference>
<feature type="transmembrane region" description="Helical" evidence="3">
    <location>
        <begin position="405"/>
        <end position="424"/>
    </location>
</feature>
<dbReference type="PIRSF" id="PIRSF005690">
    <property type="entry name" value="GerBA"/>
    <property type="match status" value="1"/>
</dbReference>
<dbReference type="AlphaFoldDB" id="A0A2U3KMF0"/>
<dbReference type="PANTHER" id="PTHR22550">
    <property type="entry name" value="SPORE GERMINATION PROTEIN"/>
    <property type="match status" value="1"/>
</dbReference>
<evidence type="ECO:0000313" key="4">
    <source>
        <dbReference type="EMBL" id="SPF40832.1"/>
    </source>
</evidence>
<dbReference type="GO" id="GO:0009847">
    <property type="term" value="P:spore germination"/>
    <property type="evidence" value="ECO:0007669"/>
    <property type="project" value="InterPro"/>
</dbReference>
<feature type="transmembrane region" description="Helical" evidence="3">
    <location>
        <begin position="373"/>
        <end position="393"/>
    </location>
</feature>
<accession>A0A2U3KMF0</accession>
<name>A0A2U3KMF0_9FIRM</name>
<dbReference type="PANTHER" id="PTHR22550:SF5">
    <property type="entry name" value="LEUCINE ZIPPER PROTEIN 4"/>
    <property type="match status" value="1"/>
</dbReference>
<organism evidence="4 5">
    <name type="scientific">Candidatus Desulfosporosinus infrequens</name>
    <dbReference type="NCBI Taxonomy" id="2043169"/>
    <lineage>
        <taxon>Bacteria</taxon>
        <taxon>Bacillati</taxon>
        <taxon>Bacillota</taxon>
        <taxon>Clostridia</taxon>
        <taxon>Eubacteriales</taxon>
        <taxon>Desulfitobacteriaceae</taxon>
        <taxon>Desulfosporosinus</taxon>
    </lineage>
</organism>
<feature type="transmembrane region" description="Helical" evidence="3">
    <location>
        <begin position="436"/>
        <end position="456"/>
    </location>
</feature>
<gene>
    <name evidence="4" type="ORF">SBF1_2360006</name>
</gene>
<keyword evidence="3" id="KW-0812">Transmembrane</keyword>
<evidence type="ECO:0000256" key="1">
    <source>
        <dbReference type="ARBA" id="ARBA00005278"/>
    </source>
</evidence>
<dbReference type="Proteomes" id="UP000238916">
    <property type="component" value="Unassembled WGS sequence"/>
</dbReference>
<dbReference type="OrthoDB" id="1726708at2"/>
<keyword evidence="3" id="KW-1133">Transmembrane helix</keyword>
<dbReference type="Pfam" id="PF03323">
    <property type="entry name" value="GerA"/>
    <property type="match status" value="1"/>
</dbReference>
<feature type="transmembrane region" description="Helical" evidence="3">
    <location>
        <begin position="313"/>
        <end position="333"/>
    </location>
</feature>
<dbReference type="GO" id="GO:0016020">
    <property type="term" value="C:membrane"/>
    <property type="evidence" value="ECO:0007669"/>
    <property type="project" value="InterPro"/>
</dbReference>
<dbReference type="EMBL" id="OMOF01000153">
    <property type="protein sequence ID" value="SPF40832.1"/>
    <property type="molecule type" value="Genomic_DNA"/>
</dbReference>
<keyword evidence="2 3" id="KW-0472">Membrane</keyword>
<proteinExistence type="inferred from homology"/>
<protein>
    <submittedName>
        <fullName evidence="4">Spore germination protein, GerA family</fullName>
    </submittedName>
</protein>
<evidence type="ECO:0000256" key="2">
    <source>
        <dbReference type="ARBA" id="ARBA00023136"/>
    </source>
</evidence>
<comment type="similarity">
    <text evidence="1">Belongs to the GerABKA family.</text>
</comment>